<evidence type="ECO:0000259" key="1">
    <source>
        <dbReference type="PROSITE" id="PS51186"/>
    </source>
</evidence>
<accession>A0A6J4H1X6</accession>
<organism evidence="2">
    <name type="scientific">uncultured Acidimicrobiales bacterium</name>
    <dbReference type="NCBI Taxonomy" id="310071"/>
    <lineage>
        <taxon>Bacteria</taxon>
        <taxon>Bacillati</taxon>
        <taxon>Actinomycetota</taxon>
        <taxon>Acidimicrobiia</taxon>
        <taxon>Acidimicrobiales</taxon>
        <taxon>environmental samples</taxon>
    </lineage>
</organism>
<name>A0A6J4H1X6_9ACTN</name>
<dbReference type="Gene3D" id="3.40.630.30">
    <property type="match status" value="1"/>
</dbReference>
<dbReference type="EMBL" id="CADCTB010000006">
    <property type="protein sequence ID" value="CAA9211104.1"/>
    <property type="molecule type" value="Genomic_DNA"/>
</dbReference>
<gene>
    <name evidence="2" type="ORF">AVDCRST_MAG10-117</name>
</gene>
<protein>
    <recommendedName>
        <fullName evidence="1">N-acetyltransferase domain-containing protein</fullName>
    </recommendedName>
</protein>
<dbReference type="PROSITE" id="PS51186">
    <property type="entry name" value="GNAT"/>
    <property type="match status" value="1"/>
</dbReference>
<dbReference type="InterPro" id="IPR016181">
    <property type="entry name" value="Acyl_CoA_acyltransferase"/>
</dbReference>
<proteinExistence type="predicted"/>
<dbReference type="GO" id="GO:1990189">
    <property type="term" value="F:protein N-terminal-serine acetyltransferase activity"/>
    <property type="evidence" value="ECO:0007669"/>
    <property type="project" value="TreeGrafter"/>
</dbReference>
<feature type="domain" description="N-acetyltransferase" evidence="1">
    <location>
        <begin position="39"/>
        <end position="194"/>
    </location>
</feature>
<evidence type="ECO:0000313" key="2">
    <source>
        <dbReference type="EMBL" id="CAA9211104.1"/>
    </source>
</evidence>
<dbReference type="GO" id="GO:0008999">
    <property type="term" value="F:protein-N-terminal-alanine acetyltransferase activity"/>
    <property type="evidence" value="ECO:0007669"/>
    <property type="project" value="TreeGrafter"/>
</dbReference>
<dbReference type="InterPro" id="IPR051908">
    <property type="entry name" value="Ribosomal_N-acetyltransferase"/>
</dbReference>
<dbReference type="GO" id="GO:0005737">
    <property type="term" value="C:cytoplasm"/>
    <property type="evidence" value="ECO:0007669"/>
    <property type="project" value="TreeGrafter"/>
</dbReference>
<reference evidence="2" key="1">
    <citation type="submission" date="2020-02" db="EMBL/GenBank/DDBJ databases">
        <authorList>
            <person name="Meier V. D."/>
        </authorList>
    </citation>
    <scope>NUCLEOTIDE SEQUENCE</scope>
    <source>
        <strain evidence="2">AVDCRST_MAG10</strain>
    </source>
</reference>
<dbReference type="Pfam" id="PF13302">
    <property type="entry name" value="Acetyltransf_3"/>
    <property type="match status" value="1"/>
</dbReference>
<dbReference type="SUPFAM" id="SSF55729">
    <property type="entry name" value="Acyl-CoA N-acyltransferases (Nat)"/>
    <property type="match status" value="1"/>
</dbReference>
<dbReference type="InterPro" id="IPR000182">
    <property type="entry name" value="GNAT_dom"/>
</dbReference>
<sequence>MAAGTAGGRLSRPTAGVPDQIAVGAHGLVLRGWRVDDAPTLLAAIEASLPELRGFMPWAMETPTLETVEAFLRSLAPGQFMGFGLFEDGGAGELVGGFGFHDRRGPGTLEIGYWVRSDRTGRGYATAAARALTEVAFAAFPLVHRIEIRCDPANVASGAIPPKLGYRLDRTEDVEVEAPAQTGRQDVWVLDRVRSAS</sequence>
<dbReference type="PANTHER" id="PTHR43441:SF3">
    <property type="entry name" value="ACETYLTRANSFERASE"/>
    <property type="match status" value="1"/>
</dbReference>
<dbReference type="PANTHER" id="PTHR43441">
    <property type="entry name" value="RIBOSOMAL-PROTEIN-SERINE ACETYLTRANSFERASE"/>
    <property type="match status" value="1"/>
</dbReference>
<dbReference type="AlphaFoldDB" id="A0A6J4H1X6"/>